<feature type="region of interest" description="Disordered" evidence="3">
    <location>
        <begin position="18"/>
        <end position="60"/>
    </location>
</feature>
<dbReference type="GO" id="GO:0008409">
    <property type="term" value="F:5'-3' exonuclease activity"/>
    <property type="evidence" value="ECO:0007669"/>
    <property type="project" value="InterPro"/>
</dbReference>
<dbReference type="EMBL" id="JABFUD020000011">
    <property type="protein sequence ID" value="KAI5073989.1"/>
    <property type="molecule type" value="Genomic_DNA"/>
</dbReference>
<comment type="caution">
    <text evidence="5">The sequence shown here is derived from an EMBL/GenBank/DDBJ whole genome shotgun (WGS) entry which is preliminary data.</text>
</comment>
<keyword evidence="2" id="KW-0378">Hydrolase</keyword>
<dbReference type="SUPFAM" id="SSF47807">
    <property type="entry name" value="5' to 3' exonuclease, C-terminal subdomain"/>
    <property type="match status" value="1"/>
</dbReference>
<dbReference type="InterPro" id="IPR029060">
    <property type="entry name" value="PIN-like_dom_sf"/>
</dbReference>
<protein>
    <recommendedName>
        <fullName evidence="4">5'-3' exonuclease domain-containing protein</fullName>
    </recommendedName>
</protein>
<gene>
    <name evidence="5" type="ORF">GOP47_0012002</name>
</gene>
<dbReference type="InterPro" id="IPR002421">
    <property type="entry name" value="5-3_exonuclease"/>
</dbReference>
<dbReference type="InterPro" id="IPR036279">
    <property type="entry name" value="5-3_exonuclease_C_sf"/>
</dbReference>
<feature type="compositionally biased region" description="Low complexity" evidence="3">
    <location>
        <begin position="45"/>
        <end position="59"/>
    </location>
</feature>
<dbReference type="PANTHER" id="PTHR42646:SF4">
    <property type="entry name" value="5'-3' EXONUCLEASE FAMILY PROTEIN"/>
    <property type="match status" value="1"/>
</dbReference>
<accession>A0A9D4ZFY1</accession>
<dbReference type="OrthoDB" id="275278at2759"/>
<keyword evidence="6" id="KW-1185">Reference proteome</keyword>
<dbReference type="GO" id="GO:0033567">
    <property type="term" value="P:DNA replication, Okazaki fragment processing"/>
    <property type="evidence" value="ECO:0007669"/>
    <property type="project" value="InterPro"/>
</dbReference>
<dbReference type="PANTHER" id="PTHR42646">
    <property type="entry name" value="FLAP ENDONUCLEASE XNI"/>
    <property type="match status" value="1"/>
</dbReference>
<dbReference type="GO" id="GO:0017108">
    <property type="term" value="F:5'-flap endonuclease activity"/>
    <property type="evidence" value="ECO:0007669"/>
    <property type="project" value="InterPro"/>
</dbReference>
<evidence type="ECO:0000256" key="2">
    <source>
        <dbReference type="ARBA" id="ARBA00022801"/>
    </source>
</evidence>
<sequence length="385" mass="43096">MYASSVPFRVHDCTLFSSSSASHGQPKQQTRVSACASVTEDNNPSSPSSQSSSSSLSSSAATLRQSPRKNLFFLDVAPLCYHGKRPSPSALLSWLKLLFLDVTSTQPIIAVMDGERGNDYRKQLLPAYKSNRNTFVPLSKWKLRETWKGDDADLREAFPLIKSFLKSCDIPVVSLKDAEADDVVASLTEEAVHKGFRVTIASPDKDFKQLLCENVQLVVPLTDLHRWSFYTEKLYVEQHGCNPEVELSLRCLLGDKVDCIPGLAEFAPGFGRKTALKLLKKHGSLERLLHEASSRTVGKPLVQDALTQHAAVLWKNLEVLRLRRDLPVRLVEDWCVARKSTNDEKAFSELEKHLKALQVQRAQKDGVRTRSVAKRFVVRTQVIVN</sequence>
<dbReference type="InterPro" id="IPR020046">
    <property type="entry name" value="5-3_exonucl_a-hlix_arch_N"/>
</dbReference>
<dbReference type="InterPro" id="IPR020045">
    <property type="entry name" value="DNA_polI_H3TH"/>
</dbReference>
<dbReference type="Gene3D" id="1.10.150.20">
    <property type="entry name" value="5' to 3' exonuclease, C-terminal subdomain"/>
    <property type="match status" value="1"/>
</dbReference>
<dbReference type="GO" id="GO:0003677">
    <property type="term" value="F:DNA binding"/>
    <property type="evidence" value="ECO:0007669"/>
    <property type="project" value="InterPro"/>
</dbReference>
<proteinExistence type="predicted"/>
<reference evidence="5" key="1">
    <citation type="submission" date="2021-01" db="EMBL/GenBank/DDBJ databases">
        <title>Adiantum capillus-veneris genome.</title>
        <authorList>
            <person name="Fang Y."/>
            <person name="Liao Q."/>
        </authorList>
    </citation>
    <scope>NUCLEOTIDE SEQUENCE</scope>
    <source>
        <strain evidence="5">H3</strain>
        <tissue evidence="5">Leaf</tissue>
    </source>
</reference>
<keyword evidence="1" id="KW-0540">Nuclease</keyword>
<dbReference type="SUPFAM" id="SSF88723">
    <property type="entry name" value="PIN domain-like"/>
    <property type="match status" value="1"/>
</dbReference>
<evidence type="ECO:0000313" key="5">
    <source>
        <dbReference type="EMBL" id="KAI5073989.1"/>
    </source>
</evidence>
<evidence type="ECO:0000256" key="1">
    <source>
        <dbReference type="ARBA" id="ARBA00022722"/>
    </source>
</evidence>
<feature type="domain" description="5'-3' exonuclease" evidence="4">
    <location>
        <begin position="69"/>
        <end position="337"/>
    </location>
</feature>
<evidence type="ECO:0000259" key="4">
    <source>
        <dbReference type="SMART" id="SM00475"/>
    </source>
</evidence>
<evidence type="ECO:0000256" key="3">
    <source>
        <dbReference type="SAM" id="MobiDB-lite"/>
    </source>
</evidence>
<name>A0A9D4ZFY1_ADICA</name>
<evidence type="ECO:0000313" key="6">
    <source>
        <dbReference type="Proteomes" id="UP000886520"/>
    </source>
</evidence>
<dbReference type="InterPro" id="IPR038969">
    <property type="entry name" value="FEN"/>
</dbReference>
<feature type="compositionally biased region" description="Polar residues" evidence="3">
    <location>
        <begin position="18"/>
        <end position="32"/>
    </location>
</feature>
<dbReference type="SMART" id="SM00475">
    <property type="entry name" value="53EXOc"/>
    <property type="match status" value="1"/>
</dbReference>
<dbReference type="Pfam" id="PF01367">
    <property type="entry name" value="5_3_exonuc"/>
    <property type="match status" value="1"/>
</dbReference>
<dbReference type="CDD" id="cd09859">
    <property type="entry name" value="PIN_53EXO"/>
    <property type="match status" value="1"/>
</dbReference>
<dbReference type="Gene3D" id="3.40.50.1010">
    <property type="entry name" value="5'-nuclease"/>
    <property type="match status" value="1"/>
</dbReference>
<dbReference type="Proteomes" id="UP000886520">
    <property type="component" value="Chromosome 11"/>
</dbReference>
<dbReference type="Pfam" id="PF02739">
    <property type="entry name" value="5_3_exonuc_N"/>
    <property type="match status" value="1"/>
</dbReference>
<organism evidence="5 6">
    <name type="scientific">Adiantum capillus-veneris</name>
    <name type="common">Maidenhair fern</name>
    <dbReference type="NCBI Taxonomy" id="13818"/>
    <lineage>
        <taxon>Eukaryota</taxon>
        <taxon>Viridiplantae</taxon>
        <taxon>Streptophyta</taxon>
        <taxon>Embryophyta</taxon>
        <taxon>Tracheophyta</taxon>
        <taxon>Polypodiopsida</taxon>
        <taxon>Polypodiidae</taxon>
        <taxon>Polypodiales</taxon>
        <taxon>Pteridineae</taxon>
        <taxon>Pteridaceae</taxon>
        <taxon>Vittarioideae</taxon>
        <taxon>Adiantum</taxon>
    </lineage>
</organism>
<dbReference type="AlphaFoldDB" id="A0A9D4ZFY1"/>